<protein>
    <submittedName>
        <fullName evidence="1">Uncharacterized protein</fullName>
    </submittedName>
</protein>
<gene>
    <name evidence="1" type="ordered locus">Bcav_4115</name>
</gene>
<dbReference type="HOGENOM" id="CLU_147825_0_0_11"/>
<dbReference type="RefSeq" id="WP_015884592.1">
    <property type="nucleotide sequence ID" value="NC_012669.1"/>
</dbReference>
<name>C5C5Z7_BEUC1</name>
<dbReference type="eggNOG" id="ENOG50332FD">
    <property type="taxonomic scope" value="Bacteria"/>
</dbReference>
<dbReference type="KEGG" id="bcv:Bcav_4115"/>
<dbReference type="AlphaFoldDB" id="C5C5Z7"/>
<proteinExistence type="predicted"/>
<organism evidence="1 2">
    <name type="scientific">Beutenbergia cavernae (strain ATCC BAA-8 / DSM 12333 / CCUG 43141 / JCM 11478 / NBRC 16432 / NCIMB 13614 / HKI 0122)</name>
    <dbReference type="NCBI Taxonomy" id="471853"/>
    <lineage>
        <taxon>Bacteria</taxon>
        <taxon>Bacillati</taxon>
        <taxon>Actinomycetota</taxon>
        <taxon>Actinomycetes</taxon>
        <taxon>Micrococcales</taxon>
        <taxon>Beutenbergiaceae</taxon>
        <taxon>Beutenbergia</taxon>
    </lineage>
</organism>
<dbReference type="OrthoDB" id="68692at2"/>
<evidence type="ECO:0000313" key="1">
    <source>
        <dbReference type="EMBL" id="ACQ82355.1"/>
    </source>
</evidence>
<dbReference type="EMBL" id="CP001618">
    <property type="protein sequence ID" value="ACQ82355.1"/>
    <property type="molecule type" value="Genomic_DNA"/>
</dbReference>
<sequence>MPQDWIEHRRAGDRELLGWMRLDGDGFVAIDRLGREITGVVPWDEAEDALDERGLHWLADLWQLERPGSAPLRVRIVEVGPDRVVVKRDDFGDVGAKQETYELPFPAPGALQPFDGDPHVILAADLPGSS</sequence>
<dbReference type="Proteomes" id="UP000007962">
    <property type="component" value="Chromosome"/>
</dbReference>
<accession>C5C5Z7</accession>
<dbReference type="STRING" id="471853.Bcav_4115"/>
<keyword evidence="2" id="KW-1185">Reference proteome</keyword>
<evidence type="ECO:0000313" key="2">
    <source>
        <dbReference type="Proteomes" id="UP000007962"/>
    </source>
</evidence>
<reference evidence="1 2" key="1">
    <citation type="journal article" date="2009" name="Stand. Genomic Sci.">
        <title>Complete genome sequence of Beutenbergia cavernae type strain (HKI 0122).</title>
        <authorList>
            <person name="Land M."/>
            <person name="Pukall R."/>
            <person name="Abt B."/>
            <person name="Goker M."/>
            <person name="Rohde M."/>
            <person name="Glavina Del Rio T."/>
            <person name="Tice H."/>
            <person name="Copeland A."/>
            <person name="Cheng J.F."/>
            <person name="Lucas S."/>
            <person name="Chen F."/>
            <person name="Nolan M."/>
            <person name="Bruce D."/>
            <person name="Goodwin L."/>
            <person name="Pitluck S."/>
            <person name="Ivanova N."/>
            <person name="Mavromatis K."/>
            <person name="Ovchinnikova G."/>
            <person name="Pati A."/>
            <person name="Chen A."/>
            <person name="Palaniappan K."/>
            <person name="Hauser L."/>
            <person name="Chang Y.J."/>
            <person name="Jefferies C.C."/>
            <person name="Saunders E."/>
            <person name="Brettin T."/>
            <person name="Detter J.C."/>
            <person name="Han C."/>
            <person name="Chain P."/>
            <person name="Bristow J."/>
            <person name="Eisen J.A."/>
            <person name="Markowitz V."/>
            <person name="Hugenholtz P."/>
            <person name="Kyrpides N.C."/>
            <person name="Klenk H.P."/>
            <person name="Lapidus A."/>
        </authorList>
    </citation>
    <scope>NUCLEOTIDE SEQUENCE [LARGE SCALE GENOMIC DNA]</scope>
    <source>
        <strain evidence="2">ATCC BAA-8 / DSM 12333 / NBRC 16432</strain>
    </source>
</reference>